<accession>A0A6P6AY64</accession>
<evidence type="ECO:0000313" key="6">
    <source>
        <dbReference type="RefSeq" id="XP_022769803.1"/>
    </source>
</evidence>
<evidence type="ECO:0000256" key="3">
    <source>
        <dbReference type="SAM" id="SignalP"/>
    </source>
</evidence>
<feature type="domain" description="Pectinesterase inhibitor" evidence="4">
    <location>
        <begin position="28"/>
        <end position="175"/>
    </location>
</feature>
<keyword evidence="1 3" id="KW-0732">Signal</keyword>
<dbReference type="KEGG" id="dzi:111313395"/>
<dbReference type="PANTHER" id="PTHR31080">
    <property type="entry name" value="PECTINESTERASE INHIBITOR-LIKE"/>
    <property type="match status" value="1"/>
</dbReference>
<proteinExistence type="inferred from homology"/>
<dbReference type="GeneID" id="111313395"/>
<evidence type="ECO:0000256" key="2">
    <source>
        <dbReference type="ARBA" id="ARBA00038471"/>
    </source>
</evidence>
<comment type="similarity">
    <text evidence="2">Belongs to the PMEI family.</text>
</comment>
<dbReference type="Proteomes" id="UP000515121">
    <property type="component" value="Unplaced"/>
</dbReference>
<organism evidence="5 6">
    <name type="scientific">Durio zibethinus</name>
    <name type="common">Durian</name>
    <dbReference type="NCBI Taxonomy" id="66656"/>
    <lineage>
        <taxon>Eukaryota</taxon>
        <taxon>Viridiplantae</taxon>
        <taxon>Streptophyta</taxon>
        <taxon>Embryophyta</taxon>
        <taxon>Tracheophyta</taxon>
        <taxon>Spermatophyta</taxon>
        <taxon>Magnoliopsida</taxon>
        <taxon>eudicotyledons</taxon>
        <taxon>Gunneridae</taxon>
        <taxon>Pentapetalae</taxon>
        <taxon>rosids</taxon>
        <taxon>malvids</taxon>
        <taxon>Malvales</taxon>
        <taxon>Malvaceae</taxon>
        <taxon>Helicteroideae</taxon>
        <taxon>Durio</taxon>
    </lineage>
</organism>
<dbReference type="InterPro" id="IPR051955">
    <property type="entry name" value="PME_Inhibitor"/>
</dbReference>
<evidence type="ECO:0000313" key="5">
    <source>
        <dbReference type="Proteomes" id="UP000515121"/>
    </source>
</evidence>
<dbReference type="InterPro" id="IPR035513">
    <property type="entry name" value="Invertase/methylesterase_inhib"/>
</dbReference>
<dbReference type="SUPFAM" id="SSF101148">
    <property type="entry name" value="Plant invertase/pectin methylesterase inhibitor"/>
    <property type="match status" value="1"/>
</dbReference>
<feature type="chain" id="PRO_5028403399" evidence="3">
    <location>
        <begin position="27"/>
        <end position="182"/>
    </location>
</feature>
<feature type="signal peptide" evidence="3">
    <location>
        <begin position="1"/>
        <end position="26"/>
    </location>
</feature>
<gene>
    <name evidence="6" type="primary">LOC111313395</name>
</gene>
<keyword evidence="5" id="KW-1185">Reference proteome</keyword>
<name>A0A6P6AY64_DURZI</name>
<dbReference type="RefSeq" id="XP_022769803.1">
    <property type="nucleotide sequence ID" value="XM_022914068.1"/>
</dbReference>
<dbReference type="NCBIfam" id="TIGR01614">
    <property type="entry name" value="PME_inhib"/>
    <property type="match status" value="1"/>
</dbReference>
<dbReference type="CDD" id="cd15801">
    <property type="entry name" value="PMEI-like_1"/>
    <property type="match status" value="1"/>
</dbReference>
<evidence type="ECO:0000256" key="1">
    <source>
        <dbReference type="ARBA" id="ARBA00022729"/>
    </source>
</evidence>
<evidence type="ECO:0000259" key="4">
    <source>
        <dbReference type="SMART" id="SM00856"/>
    </source>
</evidence>
<dbReference type="Pfam" id="PF04043">
    <property type="entry name" value="PMEI"/>
    <property type="match status" value="1"/>
</dbReference>
<dbReference type="SMART" id="SM00856">
    <property type="entry name" value="PMEI"/>
    <property type="match status" value="1"/>
</dbReference>
<reference evidence="6" key="1">
    <citation type="submission" date="2025-08" db="UniProtKB">
        <authorList>
            <consortium name="RefSeq"/>
        </authorList>
    </citation>
    <scope>IDENTIFICATION</scope>
    <source>
        <tissue evidence="6">Fruit stalk</tissue>
    </source>
</reference>
<protein>
    <submittedName>
        <fullName evidence="6">Pectinesterase inhibitor 9-like</fullName>
    </submittedName>
</protein>
<dbReference type="InterPro" id="IPR006501">
    <property type="entry name" value="Pectinesterase_inhib_dom"/>
</dbReference>
<dbReference type="AlphaFoldDB" id="A0A6P6AY64"/>
<dbReference type="GO" id="GO:0004857">
    <property type="term" value="F:enzyme inhibitor activity"/>
    <property type="evidence" value="ECO:0007669"/>
    <property type="project" value="InterPro"/>
</dbReference>
<sequence length="182" mass="19860">MKPIANNAALLLSFFLCLSFLPLLNAAGNNSLVAETCQKAKYKDLCISSLEAEYASQDADLAALALIAVEVASKNGSDTSVYIKKTLDGTNLEPTVEQNFEDCSENYVSAMEQLDDSLEALVSKNYEDVKTWLEAAITDATTCETQLIKQSPGEEMELFNKNNVFRQLCSNALDIVNLLATN</sequence>
<dbReference type="OrthoDB" id="841681at2759"/>
<dbReference type="PANTHER" id="PTHR31080:SF296">
    <property type="entry name" value="OS05G0360900 PROTEIN"/>
    <property type="match status" value="1"/>
</dbReference>
<dbReference type="Gene3D" id="1.20.140.40">
    <property type="entry name" value="Invertase/pectin methylesterase inhibitor family protein"/>
    <property type="match status" value="1"/>
</dbReference>